<name>A0A4Z0WEA4_9GAMM</name>
<protein>
    <recommendedName>
        <fullName evidence="3">ATPase</fullName>
    </recommendedName>
</protein>
<proteinExistence type="predicted"/>
<dbReference type="AlphaFoldDB" id="A0A4Z0WEA4"/>
<evidence type="ECO:0000313" key="1">
    <source>
        <dbReference type="EMBL" id="TGG92481.1"/>
    </source>
</evidence>
<dbReference type="InterPro" id="IPR014729">
    <property type="entry name" value="Rossmann-like_a/b/a_fold"/>
</dbReference>
<evidence type="ECO:0000313" key="2">
    <source>
        <dbReference type="Proteomes" id="UP000297475"/>
    </source>
</evidence>
<reference evidence="1 2" key="1">
    <citation type="submission" date="2019-04" db="EMBL/GenBank/DDBJ databases">
        <title>Natronospirillum operosus gen. nov., sp. nov., a haloalkaliphilic satellite isolated from decaying biomass of laboratory culture of cyanobacterium Geitlerinema sp. and proposal of Natronospirillaceae fam. nov. and Saccharospirillaceae fam. nov.</title>
        <authorList>
            <person name="Kevbrin V."/>
            <person name="Boltyanskaya Y."/>
            <person name="Koziaeva V."/>
            <person name="Grouzdev D.S."/>
            <person name="Park M."/>
            <person name="Cho J."/>
        </authorList>
    </citation>
    <scope>NUCLEOTIDE SEQUENCE [LARGE SCALE GENOMIC DNA]</scope>
    <source>
        <strain evidence="1 2">G-116</strain>
    </source>
</reference>
<accession>A0A4Z0WEA4</accession>
<sequence>MRRFSFIGRLGPHDNCRVETIQPDADVYEIDFLDDDQNMGFGIGQALSQLASFGLQPSENGIDLVVLAALVNAGDTRVSRKLNAQDGWTREIDLYVPVSDPSSWTANTKSIEAMLRFLTGDRWRVFFRDRPSKTMTLSMAPQIFAIDGLTKVSLLSGGLDSLVGAVDLLSSGEHFPMLISHYWDSETANAQAYILDRLKNRFGKESFKSVRVRLGFDKHHLTTGEKENTQRGRSFLFYSLATLSASAINGQTNVDIPENGLIALNVPLDPLRFGALSTRTAHPHFIASMQELIDSLDLKVRLNNPYRHKTKGEMVANCADKTFLEGIVANSMSCSSPAKARYKKLSPRHCGYCVPCLIRRASLKAGLDGDDETLYMVEDLTGHVLASDLPEGEHVRSFQLMAKRIRANPSLAKILIHKPGPLNGELDAIPGYADVFRRGVLEVADLLKGVRAQPGA</sequence>
<dbReference type="RefSeq" id="WP_135483814.1">
    <property type="nucleotide sequence ID" value="NZ_SRMF01000005.1"/>
</dbReference>
<comment type="caution">
    <text evidence="1">The sequence shown here is derived from an EMBL/GenBank/DDBJ whole genome shotgun (WGS) entry which is preliminary data.</text>
</comment>
<dbReference type="Gene3D" id="3.40.50.620">
    <property type="entry name" value="HUPs"/>
    <property type="match status" value="1"/>
</dbReference>
<organism evidence="1 2">
    <name type="scientific">Natronospirillum operosum</name>
    <dbReference type="NCBI Taxonomy" id="2759953"/>
    <lineage>
        <taxon>Bacteria</taxon>
        <taxon>Pseudomonadati</taxon>
        <taxon>Pseudomonadota</taxon>
        <taxon>Gammaproteobacteria</taxon>
        <taxon>Oceanospirillales</taxon>
        <taxon>Natronospirillaceae</taxon>
        <taxon>Natronospirillum</taxon>
    </lineage>
</organism>
<dbReference type="NCBIfam" id="NF041925">
    <property type="entry name" value="QatC"/>
    <property type="match status" value="1"/>
</dbReference>
<gene>
    <name evidence="1" type="ORF">E4656_13485</name>
</gene>
<evidence type="ECO:0008006" key="3">
    <source>
        <dbReference type="Google" id="ProtNLM"/>
    </source>
</evidence>
<dbReference type="SUPFAM" id="SSF52402">
    <property type="entry name" value="Adenine nucleotide alpha hydrolases-like"/>
    <property type="match status" value="1"/>
</dbReference>
<dbReference type="EMBL" id="SRMF01000005">
    <property type="protein sequence ID" value="TGG92481.1"/>
    <property type="molecule type" value="Genomic_DNA"/>
</dbReference>
<dbReference type="OrthoDB" id="9789567at2"/>
<dbReference type="Proteomes" id="UP000297475">
    <property type="component" value="Unassembled WGS sequence"/>
</dbReference>
<keyword evidence="2" id="KW-1185">Reference proteome</keyword>
<dbReference type="InterPro" id="IPR049676">
    <property type="entry name" value="QatC"/>
</dbReference>